<keyword evidence="5" id="KW-1185">Reference proteome</keyword>
<feature type="repeat" description="WD" evidence="2">
    <location>
        <begin position="356"/>
        <end position="383"/>
    </location>
</feature>
<protein>
    <submittedName>
        <fullName evidence="4">Putative WD40 repeat protein</fullName>
    </submittedName>
</protein>
<dbReference type="PANTHER" id="PTHR44324">
    <property type="entry name" value="WD40 REPEAT DOMAIN 95"/>
    <property type="match status" value="1"/>
</dbReference>
<dbReference type="STRING" id="67003.A0A1X0P141"/>
<comment type="caution">
    <text evidence="4">The sequence shown here is derived from an EMBL/GenBank/DDBJ whole genome shotgun (WGS) entry which is preliminary data.</text>
</comment>
<feature type="compositionally biased region" description="Polar residues" evidence="3">
    <location>
        <begin position="1699"/>
        <end position="1712"/>
    </location>
</feature>
<dbReference type="InterPro" id="IPR001680">
    <property type="entry name" value="WD40_rpt"/>
</dbReference>
<feature type="region of interest" description="Disordered" evidence="3">
    <location>
        <begin position="1198"/>
        <end position="1250"/>
    </location>
</feature>
<feature type="compositionally biased region" description="Basic and acidic residues" evidence="3">
    <location>
        <begin position="9"/>
        <end position="20"/>
    </location>
</feature>
<feature type="compositionally biased region" description="Basic and acidic residues" evidence="3">
    <location>
        <begin position="201"/>
        <end position="225"/>
    </location>
</feature>
<evidence type="ECO:0000256" key="1">
    <source>
        <dbReference type="ARBA" id="ARBA00022737"/>
    </source>
</evidence>
<feature type="compositionally biased region" description="Polar residues" evidence="3">
    <location>
        <begin position="61"/>
        <end position="72"/>
    </location>
</feature>
<dbReference type="Pfam" id="PF00400">
    <property type="entry name" value="WD40"/>
    <property type="match status" value="1"/>
</dbReference>
<evidence type="ECO:0000256" key="3">
    <source>
        <dbReference type="SAM" id="MobiDB-lite"/>
    </source>
</evidence>
<feature type="region of interest" description="Disordered" evidence="3">
    <location>
        <begin position="485"/>
        <end position="519"/>
    </location>
</feature>
<feature type="region of interest" description="Disordered" evidence="3">
    <location>
        <begin position="1122"/>
        <end position="1146"/>
    </location>
</feature>
<dbReference type="Proteomes" id="UP000192257">
    <property type="component" value="Unassembled WGS sequence"/>
</dbReference>
<name>A0A1X0P141_9TRYP</name>
<dbReference type="SUPFAM" id="SSF50978">
    <property type="entry name" value="WD40 repeat-like"/>
    <property type="match status" value="2"/>
</dbReference>
<feature type="region of interest" description="Disordered" evidence="3">
    <location>
        <begin position="1"/>
        <end position="145"/>
    </location>
</feature>
<feature type="region of interest" description="Disordered" evidence="3">
    <location>
        <begin position="1084"/>
        <end position="1105"/>
    </location>
</feature>
<feature type="compositionally biased region" description="Basic and acidic residues" evidence="3">
    <location>
        <begin position="92"/>
        <end position="125"/>
    </location>
</feature>
<dbReference type="GeneID" id="39983994"/>
<reference evidence="4 5" key="1">
    <citation type="submission" date="2017-03" db="EMBL/GenBank/DDBJ databases">
        <title>An alternative strategy for trypanosome survival in the mammalian bloodstream revealed through genome and transcriptome analysis of the ubiquitous bovine parasite Trypanosoma (Megatrypanum) theileri.</title>
        <authorList>
            <person name="Kelly S."/>
            <person name="Ivens A."/>
            <person name="Mott A."/>
            <person name="O'Neill E."/>
            <person name="Emms D."/>
            <person name="Macleod O."/>
            <person name="Voorheis P."/>
            <person name="Matthews J."/>
            <person name="Matthews K."/>
            <person name="Carrington M."/>
        </authorList>
    </citation>
    <scope>NUCLEOTIDE SEQUENCE [LARGE SCALE GENOMIC DNA]</scope>
    <source>
        <strain evidence="4">Edinburgh</strain>
    </source>
</reference>
<gene>
    <name evidence="4" type="ORF">TM35_000083490</name>
</gene>
<dbReference type="InterPro" id="IPR011992">
    <property type="entry name" value="EF-hand-dom_pair"/>
</dbReference>
<dbReference type="PANTHER" id="PTHR44324:SF5">
    <property type="entry name" value="EF-HAND DOMAIN-CONTAINING PROTEIN"/>
    <property type="match status" value="1"/>
</dbReference>
<organism evidence="4 5">
    <name type="scientific">Trypanosoma theileri</name>
    <dbReference type="NCBI Taxonomy" id="67003"/>
    <lineage>
        <taxon>Eukaryota</taxon>
        <taxon>Discoba</taxon>
        <taxon>Euglenozoa</taxon>
        <taxon>Kinetoplastea</taxon>
        <taxon>Metakinetoplastina</taxon>
        <taxon>Trypanosomatida</taxon>
        <taxon>Trypanosomatidae</taxon>
        <taxon>Trypanosoma</taxon>
    </lineage>
</organism>
<evidence type="ECO:0000256" key="2">
    <source>
        <dbReference type="PROSITE-ProRule" id="PRU00221"/>
    </source>
</evidence>
<evidence type="ECO:0000313" key="4">
    <source>
        <dbReference type="EMBL" id="ORC90551.1"/>
    </source>
</evidence>
<feature type="region of interest" description="Disordered" evidence="3">
    <location>
        <begin position="201"/>
        <end position="227"/>
    </location>
</feature>
<dbReference type="SUPFAM" id="SSF47473">
    <property type="entry name" value="EF-hand"/>
    <property type="match status" value="1"/>
</dbReference>
<keyword evidence="2" id="KW-0853">WD repeat</keyword>
<feature type="compositionally biased region" description="Basic and acidic residues" evidence="3">
    <location>
        <begin position="1223"/>
        <end position="1246"/>
    </location>
</feature>
<feature type="compositionally biased region" description="Basic and acidic residues" evidence="3">
    <location>
        <begin position="1122"/>
        <end position="1133"/>
    </location>
</feature>
<accession>A0A1X0P141</accession>
<feature type="compositionally biased region" description="Low complexity" evidence="3">
    <location>
        <begin position="485"/>
        <end position="494"/>
    </location>
</feature>
<dbReference type="SMART" id="SM00320">
    <property type="entry name" value="WD40"/>
    <property type="match status" value="9"/>
</dbReference>
<sequence length="1788" mass="196845">MAIRPKNVQMDRDQHTEERGASAQVRQFGGVRPRGLSGSSPPPSRQSSPSRAASPISWSAGSSATHIVQSTYGRKEKRLLALLPPPREEEEEKLRMTKPHRDSAVKSKNENDMLNKENNLDRSNDEGADAEDDKSVSQNSLGPQPLEEQLCLDDLQRLMYFFSMKCNVFDDNKTISNDSPLKKKLSSKTSFMRFPKVNRLGEETEGRGHSRASRHSETPLVGDKKSPRKMTTELYGVPNETEEDNEIKIDMYQLLMSYSTRGKSSSGESYTRVLTEKEFAQAVRYVLPGATDSEIMELMKKVDYEAKKRISWDDFATYLLSRGQHRSNLVQGTIAELLSTPEPISCIPSMRHVTGTCMEINPRRKLLLTGGSEGTVRAWNLKTLSSCGIVYAGDSWVVGVHWADQIQCIFIVTMDRKLIILDSKTLEVKRLYRGRAVVDTVDGYMYAHDSVHHVKIGGKIKPKGQHYNPMYEIKSFSGLGGNSNSTTANATNTSVRGSVDGGQILPPVKRPKEKRGKDSPEAMISLATPGTGPYVQCRVEECILAGLVDSISCSLFHHTALREDMIILATVIGEVRFYAIPKTSKRLVTPHAVVRLHDKRINKMSIMYDTYSLLTASDDGTVKMTSLDTGILLRTFTSSGPEQHSAVHDFAVHSQLRFLVTVGPERYGMVWDFSHDAPMAVLDAHNSPCRSCAVHLKQNQIFTSGTDGSIFIFDTQGFRLIQVLHVPNLNPQRIMFDEPRFRLLCLASYPYYHGQQRYAVSACASKYQGHMVSMVGVIYNKTYDLIITIDVEGLVMTWKRSDGSPVFTFQLKEFSDSAVMNAARLTCFALDGLERRLLTGFQNGAVAVWNVVNGQTINVITAAAESFSTTTMKPEVTALGSLARDGITFFIFAAGGQLFFTRESSTFTIASASKWEVPEEYGEVLAMRSVSPQIIVCGTSSGALFFYHVLAERQEGSPLWVVDVVEPVRRSIQQPTLESRRSEHQGNVLTSRIIKIFPLEEVGAHILMTVHSDGTVALWHTLRKLLMETVNVRRAFPSKEGESGLTHVVLDKGNQHFVFADDSGNIHVCSIRLRAVPDEGSMRLLSPQSQATREGKTTVFWPGSPFDSPEFAQFLDSKLNSKDGKEKKKKESNEQQQQQQQGLIDEEKTPYVFAEFTRNYVFHSGLPSVSGVAIIGDPTQADTSGIISTREFSVSEELKGNAASLSPSPPPLPSLAATSKPSVLKEEEEKEREKEKGKETNVEKNDNQQTEVKIALPTNGGSFSSNVPFAFAPPTKYGGLIVVSSGADNFTRVFLLDGTIVGECGMNTWKLGTPSTYEFLGLRPTRRLPPHYCNVEIIDFLQDSPKPERSLIHNSKHNRSLRGTLRMSKAHGGEGSVVHEPLTRRVSSITESNNGVLLHSTTGHTEIFQGEPSNMQSLGMEILERIEQKHHEDIEKGKSRLLQISKSPFPDEGVALSTRIRSRRSREENFKGLVKSEYISKLRGIPLVETEEDSTTGELSSVMLSGTKYFARGEQGSESSVPPFTQSNQNTIKATSSGVGGAGSSIVEGTFTATETQNSPPPPVTILPSNSTHANRTPRMQMGLTGLATPPTVTAVTNATVPTTATTAAATTTTTSTTAGLGGAGTGRKLTVISVMDKDVVRAPATSVGRTSVVFNNSTPLTEGEMSRNELIQEHMRSQRRMLISLGRADSVLEAALPNHSTGGHSTGSTAWSTNSNTEEERTRRASRRGKASFVEEARGHVAQITAQLQVVHIEPMLPPKGTRAREELNAWSEKVSTISSQKARTGK</sequence>
<feature type="region of interest" description="Disordered" evidence="3">
    <location>
        <begin position="1698"/>
        <end position="1732"/>
    </location>
</feature>
<dbReference type="PROSITE" id="PS50082">
    <property type="entry name" value="WD_REPEATS_2"/>
    <property type="match status" value="1"/>
</dbReference>
<dbReference type="Gene3D" id="2.130.10.10">
    <property type="entry name" value="YVTN repeat-like/Quinoprotein amine dehydrogenase"/>
    <property type="match status" value="3"/>
</dbReference>
<proteinExistence type="predicted"/>
<feature type="compositionally biased region" description="Low complexity" evidence="3">
    <location>
        <begin position="29"/>
        <end position="60"/>
    </location>
</feature>
<dbReference type="VEuPathDB" id="TriTrypDB:TM35_000083490"/>
<keyword evidence="1" id="KW-0677">Repeat</keyword>
<dbReference type="OrthoDB" id="75172at2759"/>
<dbReference type="RefSeq" id="XP_028884617.1">
    <property type="nucleotide sequence ID" value="XM_029024214.1"/>
</dbReference>
<evidence type="ECO:0000313" key="5">
    <source>
        <dbReference type="Proteomes" id="UP000192257"/>
    </source>
</evidence>
<dbReference type="InterPro" id="IPR036322">
    <property type="entry name" value="WD40_repeat_dom_sf"/>
</dbReference>
<dbReference type="EMBL" id="NBCO01000008">
    <property type="protein sequence ID" value="ORC90551.1"/>
    <property type="molecule type" value="Genomic_DNA"/>
</dbReference>
<dbReference type="InterPro" id="IPR015943">
    <property type="entry name" value="WD40/YVTN_repeat-like_dom_sf"/>
</dbReference>
<feature type="compositionally biased region" description="Low complexity" evidence="3">
    <location>
        <begin position="1134"/>
        <end position="1143"/>
    </location>
</feature>
<dbReference type="InterPro" id="IPR051242">
    <property type="entry name" value="WD-EF-hand_domain"/>
</dbReference>